<keyword evidence="1" id="KW-0547">Nucleotide-binding</keyword>
<feature type="domain" description="Sigma-54 factor interaction" evidence="6">
    <location>
        <begin position="99"/>
        <end position="326"/>
    </location>
</feature>
<keyword evidence="4" id="KW-0238">DNA-binding</keyword>
<dbReference type="Pfam" id="PF02954">
    <property type="entry name" value="HTH_8"/>
    <property type="match status" value="1"/>
</dbReference>
<dbReference type="SUPFAM" id="SSF52540">
    <property type="entry name" value="P-loop containing nucleoside triphosphate hydrolases"/>
    <property type="match status" value="1"/>
</dbReference>
<dbReference type="FunFam" id="3.40.50.300:FF:000006">
    <property type="entry name" value="DNA-binding transcriptional regulator NtrC"/>
    <property type="match status" value="1"/>
</dbReference>
<dbReference type="InterPro" id="IPR002078">
    <property type="entry name" value="Sigma_54_int"/>
</dbReference>
<organism evidence="7 8">
    <name type="scientific">Candidatus Magnetoglobus multicellularis str. Araruama</name>
    <dbReference type="NCBI Taxonomy" id="890399"/>
    <lineage>
        <taxon>Bacteria</taxon>
        <taxon>Pseudomonadati</taxon>
        <taxon>Thermodesulfobacteriota</taxon>
        <taxon>Desulfobacteria</taxon>
        <taxon>Desulfobacterales</taxon>
        <taxon>Desulfobacteraceae</taxon>
        <taxon>Candidatus Magnetoglobus</taxon>
    </lineage>
</organism>
<dbReference type="InterPro" id="IPR003593">
    <property type="entry name" value="AAA+_ATPase"/>
</dbReference>
<keyword evidence="5" id="KW-0804">Transcription</keyword>
<dbReference type="Proteomes" id="UP000189670">
    <property type="component" value="Unassembled WGS sequence"/>
</dbReference>
<dbReference type="GO" id="GO:0006355">
    <property type="term" value="P:regulation of DNA-templated transcription"/>
    <property type="evidence" value="ECO:0007669"/>
    <property type="project" value="InterPro"/>
</dbReference>
<dbReference type="GO" id="GO:0043565">
    <property type="term" value="F:sequence-specific DNA binding"/>
    <property type="evidence" value="ECO:0007669"/>
    <property type="project" value="InterPro"/>
</dbReference>
<gene>
    <name evidence="7" type="ORF">OMM_04438</name>
</gene>
<dbReference type="PROSITE" id="PS00676">
    <property type="entry name" value="SIGMA54_INTERACT_2"/>
    <property type="match status" value="1"/>
</dbReference>
<dbReference type="GO" id="GO:0005524">
    <property type="term" value="F:ATP binding"/>
    <property type="evidence" value="ECO:0007669"/>
    <property type="project" value="UniProtKB-KW"/>
</dbReference>
<keyword evidence="3" id="KW-0805">Transcription regulation</keyword>
<dbReference type="InterPro" id="IPR002197">
    <property type="entry name" value="HTH_Fis"/>
</dbReference>
<accession>A0A1V1P1E8</accession>
<name>A0A1V1P1E8_9BACT</name>
<keyword evidence="2" id="KW-0067">ATP-binding</keyword>
<sequence>MMQCQREEVIYQQLSDIFSKNFIQTIGQQKLQNNRRHEILEKRSDGVRLVLEVRLFPVQYMNKDLEMITLQDITDSCHLKKRNLSLKTSIVSGQRLGKMVGKSHIMKKLFSQIIDLADYDETVMITGETGTGKELAAKNLHELSELSGKPFIIVNCAAIPESLFESSFFGHSKGAFTSATNNKAGFLEQANGGILFLDEVSELSLSMQAKLLRVMETGEYTPLGGKTRYAEIRFLSASNKNPLQMVSDGLMREDFFHRLNVLTLEIPPLRERKQDIPLLINDFIERNLSKKIPNRNIPDYVIDQMKAYHWPGNVRELFNELRKFFYTGKMINIDYSENSVETPSLPFLKTGLTLKDAVSQFEKYYIDRALSLNSGARKKTAEMLDITPRTLYNKVIQKSKK</sequence>
<comment type="caution">
    <text evidence="7">The sequence shown here is derived from an EMBL/GenBank/DDBJ whole genome shotgun (WGS) entry which is preliminary data.</text>
</comment>
<dbReference type="InterPro" id="IPR025944">
    <property type="entry name" value="Sigma_54_int_dom_CS"/>
</dbReference>
<dbReference type="InterPro" id="IPR058031">
    <property type="entry name" value="AAA_lid_NorR"/>
</dbReference>
<evidence type="ECO:0000256" key="4">
    <source>
        <dbReference type="ARBA" id="ARBA00023125"/>
    </source>
</evidence>
<dbReference type="SMART" id="SM00382">
    <property type="entry name" value="AAA"/>
    <property type="match status" value="1"/>
</dbReference>
<dbReference type="AlphaFoldDB" id="A0A1V1P1E8"/>
<dbReference type="Gene3D" id="1.10.10.60">
    <property type="entry name" value="Homeodomain-like"/>
    <property type="match status" value="1"/>
</dbReference>
<dbReference type="InterPro" id="IPR027417">
    <property type="entry name" value="P-loop_NTPase"/>
</dbReference>
<proteinExistence type="predicted"/>
<evidence type="ECO:0000256" key="3">
    <source>
        <dbReference type="ARBA" id="ARBA00023015"/>
    </source>
</evidence>
<reference evidence="8" key="1">
    <citation type="submission" date="2012-11" db="EMBL/GenBank/DDBJ databases">
        <authorList>
            <person name="Lucero-Rivera Y.E."/>
            <person name="Tovar-Ramirez D."/>
        </authorList>
    </citation>
    <scope>NUCLEOTIDE SEQUENCE [LARGE SCALE GENOMIC DNA]</scope>
    <source>
        <strain evidence="8">Araruama</strain>
    </source>
</reference>
<dbReference type="InterPro" id="IPR025943">
    <property type="entry name" value="Sigma_54_int_dom_ATP-bd_2"/>
</dbReference>
<protein>
    <submittedName>
        <fullName evidence="7">Nitrogen assimilation regulatory protein</fullName>
    </submittedName>
</protein>
<evidence type="ECO:0000313" key="7">
    <source>
        <dbReference type="EMBL" id="ETR68650.1"/>
    </source>
</evidence>
<evidence type="ECO:0000256" key="1">
    <source>
        <dbReference type="ARBA" id="ARBA00022741"/>
    </source>
</evidence>
<evidence type="ECO:0000313" key="8">
    <source>
        <dbReference type="Proteomes" id="UP000189670"/>
    </source>
</evidence>
<dbReference type="Gene3D" id="1.10.8.60">
    <property type="match status" value="1"/>
</dbReference>
<dbReference type="EMBL" id="ATBP01000872">
    <property type="protein sequence ID" value="ETR68650.1"/>
    <property type="molecule type" value="Genomic_DNA"/>
</dbReference>
<dbReference type="PANTHER" id="PTHR32071">
    <property type="entry name" value="TRANSCRIPTIONAL REGULATORY PROTEIN"/>
    <property type="match status" value="1"/>
</dbReference>
<dbReference type="PROSITE" id="PS00688">
    <property type="entry name" value="SIGMA54_INTERACT_3"/>
    <property type="match status" value="1"/>
</dbReference>
<dbReference type="PROSITE" id="PS50045">
    <property type="entry name" value="SIGMA54_INTERACT_4"/>
    <property type="match status" value="1"/>
</dbReference>
<dbReference type="SUPFAM" id="SSF46689">
    <property type="entry name" value="Homeodomain-like"/>
    <property type="match status" value="1"/>
</dbReference>
<dbReference type="Gene3D" id="3.40.50.300">
    <property type="entry name" value="P-loop containing nucleotide triphosphate hydrolases"/>
    <property type="match status" value="1"/>
</dbReference>
<dbReference type="Pfam" id="PF25601">
    <property type="entry name" value="AAA_lid_14"/>
    <property type="match status" value="1"/>
</dbReference>
<dbReference type="Pfam" id="PF00158">
    <property type="entry name" value="Sigma54_activat"/>
    <property type="match status" value="1"/>
</dbReference>
<evidence type="ECO:0000256" key="5">
    <source>
        <dbReference type="ARBA" id="ARBA00023163"/>
    </source>
</evidence>
<dbReference type="CDD" id="cd00009">
    <property type="entry name" value="AAA"/>
    <property type="match status" value="1"/>
</dbReference>
<evidence type="ECO:0000256" key="2">
    <source>
        <dbReference type="ARBA" id="ARBA00022840"/>
    </source>
</evidence>
<dbReference type="InterPro" id="IPR009057">
    <property type="entry name" value="Homeodomain-like_sf"/>
</dbReference>
<evidence type="ECO:0000259" key="6">
    <source>
        <dbReference type="PROSITE" id="PS50045"/>
    </source>
</evidence>